<keyword evidence="1" id="KW-0472">Membrane</keyword>
<keyword evidence="1" id="KW-0812">Transmembrane</keyword>
<organism evidence="2 3">
    <name type="scientific">Lachnospira multipara</name>
    <dbReference type="NCBI Taxonomy" id="28051"/>
    <lineage>
        <taxon>Bacteria</taxon>
        <taxon>Bacillati</taxon>
        <taxon>Bacillota</taxon>
        <taxon>Clostridia</taxon>
        <taxon>Lachnospirales</taxon>
        <taxon>Lachnospiraceae</taxon>
        <taxon>Lachnospira</taxon>
    </lineage>
</organism>
<sequence>MSGRDKGFDKFDKVEEKNAEELKEENLQAKMEIARNQFVYDVMSPLGYLDKIMDVGIEYDKEIPLYHEVSTEGEIDVKATISTSISTDTSKAYSINVSVGNDGKLTQTCQNEIMAISSNLVDSNIEGADKFEEVLKNMALSIKSGSIEFEVSNITPVSAEFLITASSPDLLPEEDDNCEISVALKFVIVFNPKGNNKFDTEYATTAIGIVGAIVLCVAIVYLAGGIELVITALVKLAFVAG</sequence>
<accession>A0A1H5WSN1</accession>
<keyword evidence="3" id="KW-1185">Reference proteome</keyword>
<dbReference type="AlphaFoldDB" id="A0A1H5WSN1"/>
<gene>
    <name evidence="2" type="ORF">SAMN05216537_11818</name>
</gene>
<evidence type="ECO:0000313" key="3">
    <source>
        <dbReference type="Proteomes" id="UP000236726"/>
    </source>
</evidence>
<evidence type="ECO:0000313" key="2">
    <source>
        <dbReference type="EMBL" id="SEG02434.1"/>
    </source>
</evidence>
<keyword evidence="1" id="KW-1133">Transmembrane helix</keyword>
<feature type="transmembrane region" description="Helical" evidence="1">
    <location>
        <begin position="202"/>
        <end position="223"/>
    </location>
</feature>
<reference evidence="2 3" key="1">
    <citation type="submission" date="2016-10" db="EMBL/GenBank/DDBJ databases">
        <authorList>
            <person name="de Groot N.N."/>
        </authorList>
    </citation>
    <scope>NUCLEOTIDE SEQUENCE [LARGE SCALE GENOMIC DNA]</scope>
    <source>
        <strain evidence="2 3">D15d</strain>
    </source>
</reference>
<evidence type="ECO:0000256" key="1">
    <source>
        <dbReference type="SAM" id="Phobius"/>
    </source>
</evidence>
<dbReference type="Proteomes" id="UP000236726">
    <property type="component" value="Unassembled WGS sequence"/>
</dbReference>
<dbReference type="RefSeq" id="WP_181022561.1">
    <property type="nucleotide sequence ID" value="NZ_FNUL01000018.1"/>
</dbReference>
<dbReference type="EMBL" id="FNUL01000018">
    <property type="protein sequence ID" value="SEG02434.1"/>
    <property type="molecule type" value="Genomic_DNA"/>
</dbReference>
<proteinExistence type="predicted"/>
<name>A0A1H5WSN1_9FIRM</name>
<protein>
    <submittedName>
        <fullName evidence="2">Uncharacterized protein</fullName>
    </submittedName>
</protein>